<proteinExistence type="predicted"/>
<name>A0A5J4YNB4_PORPP</name>
<feature type="region of interest" description="Disordered" evidence="1">
    <location>
        <begin position="33"/>
        <end position="72"/>
    </location>
</feature>
<evidence type="ECO:0000256" key="1">
    <source>
        <dbReference type="SAM" id="MobiDB-lite"/>
    </source>
</evidence>
<comment type="caution">
    <text evidence="2">The sequence shown here is derived from an EMBL/GenBank/DDBJ whole genome shotgun (WGS) entry which is preliminary data.</text>
</comment>
<evidence type="ECO:0000313" key="2">
    <source>
        <dbReference type="EMBL" id="KAA8492173.1"/>
    </source>
</evidence>
<reference evidence="3" key="1">
    <citation type="journal article" date="2019" name="Nat. Commun.">
        <title>Expansion of phycobilisome linker gene families in mesophilic red algae.</title>
        <authorList>
            <person name="Lee J."/>
            <person name="Kim D."/>
            <person name="Bhattacharya D."/>
            <person name="Yoon H.S."/>
        </authorList>
    </citation>
    <scope>NUCLEOTIDE SEQUENCE [LARGE SCALE GENOMIC DNA]</scope>
    <source>
        <strain evidence="3">CCMP 1328</strain>
    </source>
</reference>
<accession>A0A5J4YNB4</accession>
<dbReference type="AlphaFoldDB" id="A0A5J4YNB4"/>
<gene>
    <name evidence="2" type="ORF">FVE85_3611</name>
</gene>
<protein>
    <submittedName>
        <fullName evidence="2">Uncharacterized protein</fullName>
    </submittedName>
</protein>
<keyword evidence="3" id="KW-1185">Reference proteome</keyword>
<sequence>MCRWLLPLKRMHVEFGTRQLHASAASARIKITYGKQKRTADPKGGKSPAKVGSKRPAAVNAADKAKKTTRKKKNAGFDFELKEWPAFGEPSDKQPVAEDNLEGPFYAVRGGRDSFRGVVLNVLDYKALVDDITYAEGRSKKTLAEAIDWSLKSRQNRSTCSQFFAFRNGLDGARGITVASLVLKGALSRVSSPSLEKFRFCNMTQALVFCQQAGTSNTDWHTLEGSVRYLAKHPNVFTQDLVAEFVVRKVQAALRKGRLDTLQKPFFAVRGGVDSFRGIVLHKKHYVALMEMARRAEGRSVSTLEKAMEFCLATEPNEKACTRFFAFRNGLQGARGIALDKQELKSLVARVRTPWLEIFKFNNMTQALVFCEQAAIKDSDWSSLEDSVRYLSRRPSRSTLTLIAEFVVRKNDARLVSRHLLLGGEALSALSSARMMRVL</sequence>
<organism evidence="2 3">
    <name type="scientific">Porphyridium purpureum</name>
    <name type="common">Red alga</name>
    <name type="synonym">Porphyridium cruentum</name>
    <dbReference type="NCBI Taxonomy" id="35688"/>
    <lineage>
        <taxon>Eukaryota</taxon>
        <taxon>Rhodophyta</taxon>
        <taxon>Bangiophyceae</taxon>
        <taxon>Porphyridiales</taxon>
        <taxon>Porphyridiaceae</taxon>
        <taxon>Porphyridium</taxon>
    </lineage>
</organism>
<evidence type="ECO:0000313" key="3">
    <source>
        <dbReference type="Proteomes" id="UP000324585"/>
    </source>
</evidence>
<dbReference type="Proteomes" id="UP000324585">
    <property type="component" value="Unassembled WGS sequence"/>
</dbReference>
<dbReference type="EMBL" id="VRMN01000010">
    <property type="protein sequence ID" value="KAA8492173.1"/>
    <property type="molecule type" value="Genomic_DNA"/>
</dbReference>